<dbReference type="InterPro" id="IPR001647">
    <property type="entry name" value="HTH_TetR"/>
</dbReference>
<dbReference type="PRINTS" id="PR00455">
    <property type="entry name" value="HTHTETR"/>
</dbReference>
<evidence type="ECO:0000313" key="5">
    <source>
        <dbReference type="Proteomes" id="UP000184278"/>
    </source>
</evidence>
<dbReference type="AlphaFoldDB" id="A0A1M5YGH7"/>
<dbReference type="PANTHER" id="PTHR43479:SF11">
    <property type="entry name" value="ACREF_ENVCD OPERON REPRESSOR-RELATED"/>
    <property type="match status" value="1"/>
</dbReference>
<dbReference type="STRING" id="1121131.SAMN02745229_01432"/>
<dbReference type="Proteomes" id="UP000184278">
    <property type="component" value="Unassembled WGS sequence"/>
</dbReference>
<reference evidence="5" key="1">
    <citation type="submission" date="2016-11" db="EMBL/GenBank/DDBJ databases">
        <authorList>
            <person name="Varghese N."/>
            <person name="Submissions S."/>
        </authorList>
    </citation>
    <scope>NUCLEOTIDE SEQUENCE [LARGE SCALE GENOMIC DNA]</scope>
    <source>
        <strain evidence="5">DSM 3071</strain>
    </source>
</reference>
<dbReference type="InterPro" id="IPR050624">
    <property type="entry name" value="HTH-type_Tx_Regulator"/>
</dbReference>
<keyword evidence="5" id="KW-1185">Reference proteome</keyword>
<dbReference type="PROSITE" id="PS01081">
    <property type="entry name" value="HTH_TETR_1"/>
    <property type="match status" value="1"/>
</dbReference>
<proteinExistence type="predicted"/>
<organism evidence="4 5">
    <name type="scientific">Butyrivibrio fibrisolvens DSM 3071</name>
    <dbReference type="NCBI Taxonomy" id="1121131"/>
    <lineage>
        <taxon>Bacteria</taxon>
        <taxon>Bacillati</taxon>
        <taxon>Bacillota</taxon>
        <taxon>Clostridia</taxon>
        <taxon>Lachnospirales</taxon>
        <taxon>Lachnospiraceae</taxon>
        <taxon>Butyrivibrio</taxon>
    </lineage>
</organism>
<dbReference type="Pfam" id="PF00440">
    <property type="entry name" value="TetR_N"/>
    <property type="match status" value="1"/>
</dbReference>
<dbReference type="InterPro" id="IPR023772">
    <property type="entry name" value="DNA-bd_HTH_TetR-type_CS"/>
</dbReference>
<accession>A0A1M5YGH7</accession>
<dbReference type="EMBL" id="FQXK01000011">
    <property type="protein sequence ID" value="SHI10603.1"/>
    <property type="molecule type" value="Genomic_DNA"/>
</dbReference>
<dbReference type="GeneID" id="89508582"/>
<protein>
    <submittedName>
        <fullName evidence="4">Transcriptional regulator, TetR family</fullName>
    </submittedName>
</protein>
<evidence type="ECO:0000259" key="3">
    <source>
        <dbReference type="PROSITE" id="PS50977"/>
    </source>
</evidence>
<evidence type="ECO:0000256" key="2">
    <source>
        <dbReference type="PROSITE-ProRule" id="PRU00335"/>
    </source>
</evidence>
<dbReference type="RefSeq" id="WP_073386662.1">
    <property type="nucleotide sequence ID" value="NZ_FQXK01000011.1"/>
</dbReference>
<dbReference type="GO" id="GO:0003677">
    <property type="term" value="F:DNA binding"/>
    <property type="evidence" value="ECO:0007669"/>
    <property type="project" value="UniProtKB-UniRule"/>
</dbReference>
<dbReference type="PROSITE" id="PS50977">
    <property type="entry name" value="HTH_TETR_2"/>
    <property type="match status" value="1"/>
</dbReference>
<evidence type="ECO:0000313" key="4">
    <source>
        <dbReference type="EMBL" id="SHI10603.1"/>
    </source>
</evidence>
<dbReference type="InterPro" id="IPR009057">
    <property type="entry name" value="Homeodomain-like_sf"/>
</dbReference>
<dbReference type="OrthoDB" id="9812484at2"/>
<sequence>MSKIESNKQKKRDSLLNASFDFFMTKGLEKTSISDIIEKAGVAKGTFYLYFKDKYDIRNKLVIHKSAQLFSSAYEALQEAGLDNIQDKIIFVVDHIIEELSDNKALLTFLHKDLTWGIFRRVLDPHSPFAEEINVGGIYKKLLEQSGVVFVEPDIMLFMIIELAGATSYSAIVDGIPCSIEDLKPYLYRSIKDIINAHIQD</sequence>
<dbReference type="Gene3D" id="1.10.357.10">
    <property type="entry name" value="Tetracycline Repressor, domain 2"/>
    <property type="match status" value="1"/>
</dbReference>
<gene>
    <name evidence="4" type="ORF">SAMN02745229_01432</name>
</gene>
<dbReference type="SUPFAM" id="SSF46689">
    <property type="entry name" value="Homeodomain-like"/>
    <property type="match status" value="1"/>
</dbReference>
<feature type="DNA-binding region" description="H-T-H motif" evidence="2">
    <location>
        <begin position="32"/>
        <end position="51"/>
    </location>
</feature>
<keyword evidence="1 2" id="KW-0238">DNA-binding</keyword>
<evidence type="ECO:0000256" key="1">
    <source>
        <dbReference type="ARBA" id="ARBA00023125"/>
    </source>
</evidence>
<name>A0A1M5YGH7_BUTFI</name>
<dbReference type="PANTHER" id="PTHR43479">
    <property type="entry name" value="ACREF/ENVCD OPERON REPRESSOR-RELATED"/>
    <property type="match status" value="1"/>
</dbReference>
<feature type="domain" description="HTH tetR-type" evidence="3">
    <location>
        <begin position="9"/>
        <end position="69"/>
    </location>
</feature>